<sequence>MVKGSKVIGDESMRRISRSSTCQPQNSPKPLGEIHLKGDSLMRILNIAAFAVSGFLHCNEPSGTKQEKLPPTDSRLGPDQLYLVNGEFEMANAEKLRLEQRQLQARKMQESDRKPRWFVKDKGSNTFRYTGGYWEAREQGNWESCPNLFGQIPADQ</sequence>
<dbReference type="GO" id="GO:0032934">
    <property type="term" value="F:sterol binding"/>
    <property type="evidence" value="ECO:0007669"/>
    <property type="project" value="TreeGrafter"/>
</dbReference>
<dbReference type="Pfam" id="PF01237">
    <property type="entry name" value="Oxysterol_BP"/>
    <property type="match status" value="1"/>
</dbReference>
<dbReference type="SUPFAM" id="SSF144000">
    <property type="entry name" value="Oxysterol-binding protein-like"/>
    <property type="match status" value="1"/>
</dbReference>
<comment type="caution">
    <text evidence="2">The sequence shown here is derived from an EMBL/GenBank/DDBJ whole genome shotgun (WGS) entry which is preliminary data.</text>
</comment>
<evidence type="ECO:0000313" key="3">
    <source>
        <dbReference type="Proteomes" id="UP001345219"/>
    </source>
</evidence>
<protein>
    <submittedName>
        <fullName evidence="2">Uncharacterized protein</fullName>
    </submittedName>
</protein>
<feature type="region of interest" description="Disordered" evidence="1">
    <location>
        <begin position="1"/>
        <end position="31"/>
    </location>
</feature>
<dbReference type="EMBL" id="JAXIOK010000020">
    <property type="protein sequence ID" value="KAK4747331.1"/>
    <property type="molecule type" value="Genomic_DNA"/>
</dbReference>
<dbReference type="Proteomes" id="UP001345219">
    <property type="component" value="Chromosome 20"/>
</dbReference>
<dbReference type="InterPro" id="IPR000648">
    <property type="entry name" value="Oxysterol-bd"/>
</dbReference>
<dbReference type="PANTHER" id="PTHR10972">
    <property type="entry name" value="OXYSTEROL-BINDING PROTEIN-RELATED"/>
    <property type="match status" value="1"/>
</dbReference>
<dbReference type="AlphaFoldDB" id="A0AAN7GMZ3"/>
<dbReference type="InterPro" id="IPR037239">
    <property type="entry name" value="OSBP_sf"/>
</dbReference>
<organism evidence="2 3">
    <name type="scientific">Trapa incisa</name>
    <dbReference type="NCBI Taxonomy" id="236973"/>
    <lineage>
        <taxon>Eukaryota</taxon>
        <taxon>Viridiplantae</taxon>
        <taxon>Streptophyta</taxon>
        <taxon>Embryophyta</taxon>
        <taxon>Tracheophyta</taxon>
        <taxon>Spermatophyta</taxon>
        <taxon>Magnoliopsida</taxon>
        <taxon>eudicotyledons</taxon>
        <taxon>Gunneridae</taxon>
        <taxon>Pentapetalae</taxon>
        <taxon>rosids</taxon>
        <taxon>malvids</taxon>
        <taxon>Myrtales</taxon>
        <taxon>Lythraceae</taxon>
        <taxon>Trapa</taxon>
    </lineage>
</organism>
<keyword evidence="3" id="KW-1185">Reference proteome</keyword>
<feature type="compositionally biased region" description="Polar residues" evidence="1">
    <location>
        <begin position="18"/>
        <end position="28"/>
    </location>
</feature>
<accession>A0AAN7GMZ3</accession>
<dbReference type="PANTHER" id="PTHR10972:SF96">
    <property type="entry name" value="OXYSTEROL-BINDING PROTEIN-RELATED PROTEIN 1A-RELATED"/>
    <property type="match status" value="1"/>
</dbReference>
<reference evidence="2 3" key="1">
    <citation type="journal article" date="2023" name="Hortic Res">
        <title>Pangenome of water caltrop reveals structural variations and asymmetric subgenome divergence after allopolyploidization.</title>
        <authorList>
            <person name="Zhang X."/>
            <person name="Chen Y."/>
            <person name="Wang L."/>
            <person name="Yuan Y."/>
            <person name="Fang M."/>
            <person name="Shi L."/>
            <person name="Lu R."/>
            <person name="Comes H.P."/>
            <person name="Ma Y."/>
            <person name="Chen Y."/>
            <person name="Huang G."/>
            <person name="Zhou Y."/>
            <person name="Zheng Z."/>
            <person name="Qiu Y."/>
        </authorList>
    </citation>
    <scope>NUCLEOTIDE SEQUENCE [LARGE SCALE GENOMIC DNA]</scope>
    <source>
        <tissue evidence="2">Roots</tissue>
    </source>
</reference>
<evidence type="ECO:0000313" key="2">
    <source>
        <dbReference type="EMBL" id="KAK4747331.1"/>
    </source>
</evidence>
<name>A0AAN7GMZ3_9MYRT</name>
<dbReference type="GO" id="GO:0016020">
    <property type="term" value="C:membrane"/>
    <property type="evidence" value="ECO:0007669"/>
    <property type="project" value="TreeGrafter"/>
</dbReference>
<dbReference type="GO" id="GO:0005829">
    <property type="term" value="C:cytosol"/>
    <property type="evidence" value="ECO:0007669"/>
    <property type="project" value="TreeGrafter"/>
</dbReference>
<evidence type="ECO:0000256" key="1">
    <source>
        <dbReference type="SAM" id="MobiDB-lite"/>
    </source>
</evidence>
<proteinExistence type="predicted"/>
<gene>
    <name evidence="2" type="ORF">SAY87_026368</name>
</gene>